<dbReference type="STRING" id="650164.K5UL89"/>
<dbReference type="RefSeq" id="XP_007400678.1">
    <property type="nucleotide sequence ID" value="XM_007400616.1"/>
</dbReference>
<dbReference type="Pfam" id="PF14214">
    <property type="entry name" value="Helitron_like_N"/>
    <property type="match status" value="1"/>
</dbReference>
<dbReference type="Proteomes" id="UP000008370">
    <property type="component" value="Unassembled WGS sequence"/>
</dbReference>
<dbReference type="OrthoDB" id="3254930at2759"/>
<name>K5UL89_PHACS</name>
<keyword evidence="3" id="KW-1185">Reference proteome</keyword>
<feature type="domain" description="Helitron helicase-like" evidence="1">
    <location>
        <begin position="4"/>
        <end position="124"/>
    </location>
</feature>
<protein>
    <recommendedName>
        <fullName evidence="1">Helitron helicase-like domain-containing protein</fullName>
    </recommendedName>
</protein>
<evidence type="ECO:0000259" key="1">
    <source>
        <dbReference type="Pfam" id="PF14214"/>
    </source>
</evidence>
<feature type="non-terminal residue" evidence="2">
    <location>
        <position position="1"/>
    </location>
</feature>
<dbReference type="KEGG" id="pco:PHACADRAFT_55120"/>
<dbReference type="AlphaFoldDB" id="K5UL89"/>
<dbReference type="InterPro" id="IPR025476">
    <property type="entry name" value="Helitron_helicase-like"/>
</dbReference>
<feature type="non-terminal residue" evidence="2">
    <location>
        <position position="125"/>
    </location>
</feature>
<sequence>CYKIINDIDYIGAHVPASRTSHKHMRNQIWSLTSYLGAPSWFITYAPADIKHPIAIYLDTNERIFPAKLSENERSRLVANNPVAGARFFKVTTEAFIKHVSTLGYNSKHAGLYGKTAKYYGTVEQ</sequence>
<accession>K5UL89</accession>
<dbReference type="HOGENOM" id="CLU_080483_4_1_1"/>
<evidence type="ECO:0000313" key="3">
    <source>
        <dbReference type="Proteomes" id="UP000008370"/>
    </source>
</evidence>
<dbReference type="InParanoid" id="K5UL89"/>
<dbReference type="EMBL" id="JH930478">
    <property type="protein sequence ID" value="EKM50406.1"/>
    <property type="molecule type" value="Genomic_DNA"/>
</dbReference>
<reference evidence="2 3" key="1">
    <citation type="journal article" date="2012" name="BMC Genomics">
        <title>Comparative genomics of the white-rot fungi, Phanerochaete carnosa and P. chrysosporium, to elucidate the genetic basis of the distinct wood types they colonize.</title>
        <authorList>
            <person name="Suzuki H."/>
            <person name="MacDonald J."/>
            <person name="Syed K."/>
            <person name="Salamov A."/>
            <person name="Hori C."/>
            <person name="Aerts A."/>
            <person name="Henrissat B."/>
            <person name="Wiebenga A."/>
            <person name="vanKuyk P.A."/>
            <person name="Barry K."/>
            <person name="Lindquist E."/>
            <person name="LaButti K."/>
            <person name="Lapidus A."/>
            <person name="Lucas S."/>
            <person name="Coutinho P."/>
            <person name="Gong Y."/>
            <person name="Samejima M."/>
            <person name="Mahadevan R."/>
            <person name="Abou-Zaid M."/>
            <person name="de Vries R.P."/>
            <person name="Igarashi K."/>
            <person name="Yadav J.S."/>
            <person name="Grigoriev I.V."/>
            <person name="Master E.R."/>
        </authorList>
    </citation>
    <scope>NUCLEOTIDE SEQUENCE [LARGE SCALE GENOMIC DNA]</scope>
    <source>
        <strain evidence="2 3">HHB-10118-sp</strain>
    </source>
</reference>
<gene>
    <name evidence="2" type="ORF">PHACADRAFT_55120</name>
</gene>
<organism evidence="2 3">
    <name type="scientific">Phanerochaete carnosa (strain HHB-10118-sp)</name>
    <name type="common">White-rot fungus</name>
    <name type="synonym">Peniophora carnosa</name>
    <dbReference type="NCBI Taxonomy" id="650164"/>
    <lineage>
        <taxon>Eukaryota</taxon>
        <taxon>Fungi</taxon>
        <taxon>Dikarya</taxon>
        <taxon>Basidiomycota</taxon>
        <taxon>Agaricomycotina</taxon>
        <taxon>Agaricomycetes</taxon>
        <taxon>Polyporales</taxon>
        <taxon>Phanerochaetaceae</taxon>
        <taxon>Phanerochaete</taxon>
    </lineage>
</organism>
<evidence type="ECO:0000313" key="2">
    <source>
        <dbReference type="EMBL" id="EKM50406.1"/>
    </source>
</evidence>
<dbReference type="GeneID" id="18920033"/>
<proteinExistence type="predicted"/>